<comment type="caution">
    <text evidence="5">The sequence shown here is derived from an EMBL/GenBank/DDBJ whole genome shotgun (WGS) entry which is preliminary data.</text>
</comment>
<keyword evidence="4" id="KW-0472">Membrane</keyword>
<keyword evidence="3" id="KW-0446">Lipid-binding</keyword>
<sequence>MPEEILLLTLDDATGRTVGASGVAADLAMAGAMLMELALAGRIDSDPDQLYQTDPAPLGEAPLDALLARIGAQQPPQLSRWWMETLAKEAARLRAAWLERLVGRGILKREKGRVFWVFPDHRYPKLDDRQTREVRARLRGVILADAIPEPRDAMLIGLCRITGLIPLLLSAEESARAEGRVAQLAALEEMARSLAASARDLSFGGPQGEG</sequence>
<dbReference type="GO" id="GO:0012505">
    <property type="term" value="C:endomembrane system"/>
    <property type="evidence" value="ECO:0007669"/>
    <property type="project" value="UniProtKB-ARBA"/>
</dbReference>
<dbReference type="InterPro" id="IPR038261">
    <property type="entry name" value="GPP34-like_sf"/>
</dbReference>
<evidence type="ECO:0000313" key="6">
    <source>
        <dbReference type="Proteomes" id="UP000188879"/>
    </source>
</evidence>
<dbReference type="AlphaFoldDB" id="A0A1V2H015"/>
<proteinExistence type="predicted"/>
<dbReference type="GO" id="GO:0070273">
    <property type="term" value="F:phosphatidylinositol-4-phosphate binding"/>
    <property type="evidence" value="ECO:0007669"/>
    <property type="project" value="InterPro"/>
</dbReference>
<keyword evidence="6" id="KW-1185">Reference proteome</keyword>
<evidence type="ECO:0000256" key="3">
    <source>
        <dbReference type="ARBA" id="ARBA00023121"/>
    </source>
</evidence>
<dbReference type="InterPro" id="IPR008628">
    <property type="entry name" value="GPP34-like"/>
</dbReference>
<evidence type="ECO:0000256" key="4">
    <source>
        <dbReference type="ARBA" id="ARBA00023136"/>
    </source>
</evidence>
<evidence type="ECO:0008006" key="7">
    <source>
        <dbReference type="Google" id="ProtNLM"/>
    </source>
</evidence>
<name>A0A1V2H015_9PROT</name>
<protein>
    <recommendedName>
        <fullName evidence="7">GPP34 family phosphoprotein</fullName>
    </recommendedName>
</protein>
<evidence type="ECO:0000313" key="5">
    <source>
        <dbReference type="EMBL" id="ONG50893.1"/>
    </source>
</evidence>
<dbReference type="Proteomes" id="UP000188879">
    <property type="component" value="Unassembled WGS sequence"/>
</dbReference>
<dbReference type="GO" id="GO:0005737">
    <property type="term" value="C:cytoplasm"/>
    <property type="evidence" value="ECO:0007669"/>
    <property type="project" value="UniProtKB-ARBA"/>
</dbReference>
<keyword evidence="2" id="KW-0333">Golgi apparatus</keyword>
<gene>
    <name evidence="5" type="ORF">BKE38_17280</name>
</gene>
<dbReference type="Gene3D" id="1.10.3630.10">
    <property type="entry name" value="yeast vps74-n-term truncation variant domain like"/>
    <property type="match status" value="1"/>
</dbReference>
<dbReference type="Pfam" id="PF05719">
    <property type="entry name" value="GPP34"/>
    <property type="match status" value="1"/>
</dbReference>
<evidence type="ECO:0000256" key="2">
    <source>
        <dbReference type="ARBA" id="ARBA00023034"/>
    </source>
</evidence>
<comment type="subcellular location">
    <subcellularLocation>
        <location evidence="1">Golgi apparatus membrane</location>
        <topology evidence="1">Peripheral membrane protein</topology>
        <orientation evidence="1">Cytoplasmic side</orientation>
    </subcellularLocation>
</comment>
<reference evidence="5 6" key="1">
    <citation type="submission" date="2016-10" db="EMBL/GenBank/DDBJ databases">
        <title>Draft Genome sequence of Roseomonas sp. strain M3.</title>
        <authorList>
            <person name="Subhash Y."/>
            <person name="Lee S."/>
        </authorList>
    </citation>
    <scope>NUCLEOTIDE SEQUENCE [LARGE SCALE GENOMIC DNA]</scope>
    <source>
        <strain evidence="5 6">M3</strain>
    </source>
</reference>
<dbReference type="EMBL" id="MLCO01000178">
    <property type="protein sequence ID" value="ONG50893.1"/>
    <property type="molecule type" value="Genomic_DNA"/>
</dbReference>
<evidence type="ECO:0000256" key="1">
    <source>
        <dbReference type="ARBA" id="ARBA00004255"/>
    </source>
</evidence>
<accession>A0A1V2H015</accession>
<organism evidence="5 6">
    <name type="scientific">Teichococcus deserti</name>
    <dbReference type="NCBI Taxonomy" id="1817963"/>
    <lineage>
        <taxon>Bacteria</taxon>
        <taxon>Pseudomonadati</taxon>
        <taxon>Pseudomonadota</taxon>
        <taxon>Alphaproteobacteria</taxon>
        <taxon>Acetobacterales</taxon>
        <taxon>Roseomonadaceae</taxon>
        <taxon>Roseomonas</taxon>
    </lineage>
</organism>